<evidence type="ECO:0000313" key="9">
    <source>
        <dbReference type="Proteomes" id="UP000664203"/>
    </source>
</evidence>
<keyword evidence="9" id="KW-1185">Reference proteome</keyword>
<dbReference type="SMART" id="SM01332">
    <property type="entry name" value="Cyclin_C"/>
    <property type="match status" value="1"/>
</dbReference>
<dbReference type="InterPro" id="IPR006671">
    <property type="entry name" value="Cyclin_N"/>
</dbReference>
<dbReference type="CDD" id="cd20568">
    <property type="entry name" value="CYCLIN_CLBs_yeast_rpt1"/>
    <property type="match status" value="1"/>
</dbReference>
<dbReference type="Gene3D" id="1.10.472.10">
    <property type="entry name" value="Cyclin-like"/>
    <property type="match status" value="2"/>
</dbReference>
<evidence type="ECO:0000256" key="5">
    <source>
        <dbReference type="SAM" id="MobiDB-lite"/>
    </source>
</evidence>
<feature type="domain" description="Cyclin C-terminal" evidence="7">
    <location>
        <begin position="533"/>
        <end position="648"/>
    </location>
</feature>
<evidence type="ECO:0008006" key="10">
    <source>
        <dbReference type="Google" id="ProtNLM"/>
    </source>
</evidence>
<evidence type="ECO:0000256" key="3">
    <source>
        <dbReference type="ARBA" id="ARBA00023306"/>
    </source>
</evidence>
<name>A0A8H3G7V4_9LECA</name>
<dbReference type="Proteomes" id="UP000664203">
    <property type="component" value="Unassembled WGS sequence"/>
</dbReference>
<evidence type="ECO:0000313" key="8">
    <source>
        <dbReference type="EMBL" id="CAF9934708.1"/>
    </source>
</evidence>
<sequence length="680" mass="76497">MSSVCQPQRPSRTLRAIYGDENVISTAGSQKILHQRNKSSPALSTIHQAGTLKLAAKRTAFGDVSNTSNISRPSKDDLAIGAKGDYGIMEKSIPTQQEKKVSSFLRPAQRPLSVSGLKGLLNNVANSSNLPSVKQPLVDIQQSLQQTSQPTNTRNLVTKKSTIIFKDAVVVQPQYSALEVQKSLPTAAPIIPVHRELQPRQQLKESNEPQEAQTKPQTTQSKHSGEHAAREMAAAPSVPSEEPAVLRSDGIYIDEHGQVQFYGLEESIKHVEVLQPSDKGMLLPAEVSNQNGKPCQDQVLDAYLGKSDPEPHRRPTLASVSEPEEYWDDEGEENYDEEGYATARSFKSRGENTTDGATTVLFPKVNQKTKREIAAAKELIEGSKTAEELEDEAWDTTMVAEYGEEIFQYMKDLEIKMLPNAHYMDNQAEIQWSMRAVLMDWIVQVHHRFNLLPETLYLCVNYIDRFLSCKVVSLGKLQLVGATAIFIAAKYEEIDCPSVQEIVYMVDGGYTVDEILKAERFMLSMLQFELGWPGPMSFLRRISKADDYDLETRTLAKYFLEITIMDERFVGSPPSYVAAGAHCLARLMLKKGIWSPAHVYYANYTYSQLFNLILLMVECCEDARKHHCAIFDKYTDKRYKRASHFAESEMKRGFQIQDVASHPAAPYPSLYNDRHIWGQK</sequence>
<dbReference type="Pfam" id="PF00134">
    <property type="entry name" value="Cyclin_N"/>
    <property type="match status" value="1"/>
</dbReference>
<dbReference type="InterPro" id="IPR013763">
    <property type="entry name" value="Cyclin-like_dom"/>
</dbReference>
<dbReference type="Pfam" id="PF02984">
    <property type="entry name" value="Cyclin_C"/>
    <property type="match status" value="1"/>
</dbReference>
<dbReference type="PANTHER" id="PTHR10177">
    <property type="entry name" value="CYCLINS"/>
    <property type="match status" value="1"/>
</dbReference>
<accession>A0A8H3G7V4</accession>
<keyword evidence="2 4" id="KW-0195">Cyclin</keyword>
<feature type="region of interest" description="Disordered" evidence="5">
    <location>
        <begin position="201"/>
        <end position="243"/>
    </location>
</feature>
<evidence type="ECO:0000256" key="4">
    <source>
        <dbReference type="RuleBase" id="RU000383"/>
    </source>
</evidence>
<evidence type="ECO:0000259" key="7">
    <source>
        <dbReference type="SMART" id="SM01332"/>
    </source>
</evidence>
<organism evidence="8 9">
    <name type="scientific">Alectoria fallacina</name>
    <dbReference type="NCBI Taxonomy" id="1903189"/>
    <lineage>
        <taxon>Eukaryota</taxon>
        <taxon>Fungi</taxon>
        <taxon>Dikarya</taxon>
        <taxon>Ascomycota</taxon>
        <taxon>Pezizomycotina</taxon>
        <taxon>Lecanoromycetes</taxon>
        <taxon>OSLEUM clade</taxon>
        <taxon>Lecanoromycetidae</taxon>
        <taxon>Lecanorales</taxon>
        <taxon>Lecanorineae</taxon>
        <taxon>Parmeliaceae</taxon>
        <taxon>Alectoria</taxon>
    </lineage>
</organism>
<dbReference type="InterPro" id="IPR048258">
    <property type="entry name" value="Cyclins_cyclin-box"/>
</dbReference>
<dbReference type="FunFam" id="1.10.472.10:FF:000001">
    <property type="entry name" value="G2/mitotic-specific cyclin"/>
    <property type="match status" value="1"/>
</dbReference>
<gene>
    <name evidence="8" type="ORF">ALECFALPRED_006069</name>
</gene>
<dbReference type="PROSITE" id="PS00292">
    <property type="entry name" value="CYCLINS"/>
    <property type="match status" value="1"/>
</dbReference>
<feature type="domain" description="Cyclin-like" evidence="6">
    <location>
        <begin position="440"/>
        <end position="524"/>
    </location>
</feature>
<feature type="compositionally biased region" description="Low complexity" evidence="5">
    <location>
        <begin position="233"/>
        <end position="243"/>
    </location>
</feature>
<evidence type="ECO:0000256" key="2">
    <source>
        <dbReference type="ARBA" id="ARBA00023127"/>
    </source>
</evidence>
<dbReference type="InterPro" id="IPR039361">
    <property type="entry name" value="Cyclin"/>
</dbReference>
<dbReference type="AlphaFoldDB" id="A0A8H3G7V4"/>
<comment type="caution">
    <text evidence="8">The sequence shown here is derived from an EMBL/GenBank/DDBJ whole genome shotgun (WGS) entry which is preliminary data.</text>
</comment>
<feature type="compositionally biased region" description="Polar residues" evidence="5">
    <location>
        <begin position="209"/>
        <end position="222"/>
    </location>
</feature>
<dbReference type="SUPFAM" id="SSF47954">
    <property type="entry name" value="Cyclin-like"/>
    <property type="match status" value="2"/>
</dbReference>
<keyword evidence="3" id="KW-0131">Cell cycle</keyword>
<dbReference type="OrthoDB" id="5590282at2759"/>
<feature type="region of interest" description="Disordered" evidence="5">
    <location>
        <begin position="304"/>
        <end position="328"/>
    </location>
</feature>
<dbReference type="EMBL" id="CAJPDR010000386">
    <property type="protein sequence ID" value="CAF9934708.1"/>
    <property type="molecule type" value="Genomic_DNA"/>
</dbReference>
<reference evidence="8" key="1">
    <citation type="submission" date="2021-03" db="EMBL/GenBank/DDBJ databases">
        <authorList>
            <person name="Tagirdzhanova G."/>
        </authorList>
    </citation>
    <scope>NUCLEOTIDE SEQUENCE</scope>
</reference>
<dbReference type="SMART" id="SM00385">
    <property type="entry name" value="CYCLIN"/>
    <property type="match status" value="2"/>
</dbReference>
<dbReference type="InterPro" id="IPR036915">
    <property type="entry name" value="Cyclin-like_sf"/>
</dbReference>
<proteinExistence type="inferred from homology"/>
<comment type="similarity">
    <text evidence="4">Belongs to the cyclin family.</text>
</comment>
<dbReference type="InterPro" id="IPR004367">
    <property type="entry name" value="Cyclin_C-dom"/>
</dbReference>
<evidence type="ECO:0000259" key="6">
    <source>
        <dbReference type="SMART" id="SM00385"/>
    </source>
</evidence>
<dbReference type="CDD" id="cd20512">
    <property type="entry name" value="CYCLIN_CLBs_yeast_rpt2"/>
    <property type="match status" value="1"/>
</dbReference>
<evidence type="ECO:0000256" key="1">
    <source>
        <dbReference type="ARBA" id="ARBA00022618"/>
    </source>
</evidence>
<protein>
    <recommendedName>
        <fullName evidence="10">Cyclin N-terminal domain-containing protein</fullName>
    </recommendedName>
</protein>
<keyword evidence="1" id="KW-0132">Cell division</keyword>
<feature type="domain" description="Cyclin-like" evidence="6">
    <location>
        <begin position="537"/>
        <end position="618"/>
    </location>
</feature>
<dbReference type="GO" id="GO:0051301">
    <property type="term" value="P:cell division"/>
    <property type="evidence" value="ECO:0007669"/>
    <property type="project" value="UniProtKB-KW"/>
</dbReference>